<dbReference type="PANTHER" id="PTHR44054:SF1">
    <property type="entry name" value="SYNAPTIC VESICLE MEMBRANE PROTEIN VAT-1 HOMOLOG"/>
    <property type="match status" value="1"/>
</dbReference>
<dbReference type="InterPro" id="IPR020843">
    <property type="entry name" value="ER"/>
</dbReference>
<protein>
    <recommendedName>
        <fullName evidence="2">Enoyl reductase (ER) domain-containing protein</fullName>
    </recommendedName>
</protein>
<evidence type="ECO:0000313" key="3">
    <source>
        <dbReference type="EMBL" id="VAW39858.1"/>
    </source>
</evidence>
<dbReference type="InterPro" id="IPR011032">
    <property type="entry name" value="GroES-like_sf"/>
</dbReference>
<evidence type="ECO:0000256" key="1">
    <source>
        <dbReference type="ARBA" id="ARBA00023002"/>
    </source>
</evidence>
<dbReference type="EMBL" id="UOEU01000767">
    <property type="protein sequence ID" value="VAW39858.1"/>
    <property type="molecule type" value="Genomic_DNA"/>
</dbReference>
<dbReference type="Gene3D" id="3.90.180.10">
    <property type="entry name" value="Medium-chain alcohol dehydrogenases, catalytic domain"/>
    <property type="match status" value="1"/>
</dbReference>
<dbReference type="Pfam" id="PF08240">
    <property type="entry name" value="ADH_N"/>
    <property type="match status" value="1"/>
</dbReference>
<dbReference type="SUPFAM" id="SSF51735">
    <property type="entry name" value="NAD(P)-binding Rossmann-fold domains"/>
    <property type="match status" value="1"/>
</dbReference>
<reference evidence="3" key="1">
    <citation type="submission" date="2018-06" db="EMBL/GenBank/DDBJ databases">
        <authorList>
            <person name="Zhirakovskaya E."/>
        </authorList>
    </citation>
    <scope>NUCLEOTIDE SEQUENCE</scope>
</reference>
<dbReference type="GO" id="GO:0016491">
    <property type="term" value="F:oxidoreductase activity"/>
    <property type="evidence" value="ECO:0007669"/>
    <property type="project" value="UniProtKB-KW"/>
</dbReference>
<accession>A0A3B0V880</accession>
<keyword evidence="1" id="KW-0560">Oxidoreductase</keyword>
<dbReference type="SMART" id="SM00829">
    <property type="entry name" value="PKS_ER"/>
    <property type="match status" value="1"/>
</dbReference>
<evidence type="ECO:0000259" key="2">
    <source>
        <dbReference type="SMART" id="SM00829"/>
    </source>
</evidence>
<proteinExistence type="predicted"/>
<dbReference type="InterPro" id="IPR036291">
    <property type="entry name" value="NAD(P)-bd_dom_sf"/>
</dbReference>
<dbReference type="AlphaFoldDB" id="A0A3B0V880"/>
<dbReference type="Pfam" id="PF13602">
    <property type="entry name" value="ADH_zinc_N_2"/>
    <property type="match status" value="1"/>
</dbReference>
<dbReference type="InterPro" id="IPR013154">
    <property type="entry name" value="ADH-like_N"/>
</dbReference>
<organism evidence="3">
    <name type="scientific">hydrothermal vent metagenome</name>
    <dbReference type="NCBI Taxonomy" id="652676"/>
    <lineage>
        <taxon>unclassified sequences</taxon>
        <taxon>metagenomes</taxon>
        <taxon>ecological metagenomes</taxon>
    </lineage>
</organism>
<gene>
    <name evidence="3" type="ORF">MNBD_CHLOROFLEXI01-1253</name>
</gene>
<dbReference type="InterPro" id="IPR052100">
    <property type="entry name" value="SV-ATPase_mito-regulator"/>
</dbReference>
<dbReference type="SUPFAM" id="SSF50129">
    <property type="entry name" value="GroES-like"/>
    <property type="match status" value="1"/>
</dbReference>
<feature type="domain" description="Enoyl reductase (ER)" evidence="2">
    <location>
        <begin position="10"/>
        <end position="336"/>
    </location>
</feature>
<dbReference type="PANTHER" id="PTHR44054">
    <property type="entry name" value="SYNAPTIC VESICLE MEMBRANE PROTEIN VAT-1 HOMOLOG-LIKE"/>
    <property type="match status" value="1"/>
</dbReference>
<dbReference type="Gene3D" id="3.40.50.720">
    <property type="entry name" value="NAD(P)-binding Rossmann-like Domain"/>
    <property type="match status" value="1"/>
</dbReference>
<dbReference type="CDD" id="cd08275">
    <property type="entry name" value="MDR3"/>
    <property type="match status" value="1"/>
</dbReference>
<sequence length="338" mass="37589">MQQIWIKKAGQPEVLKLQNAPDPVPRSGEVRVRVEASGVNFADILGRLGVYPDAPKLPYVPGYEISGKVELVGQGVPNFREGDAVFGLTRFGGYADVVCVPYKQLFKRLDWMPAQDAAALPVTYLTAYMMLVVMGSLHAGEKVLVHGAAGGVGLAVLDICRILGVETFGTASPEKHEFLLSHGLTHAIDYRNQDYERVVMDLTGGKGVHLVLDPLGGIHWPKNYRLLMPSGRLIHYGVSSLSPGKRRSLWSIFRGMVMIPFYTPLKLMNDNKAVIGVNLGHMWEQTAMLQSWMQQIVAWYDEVLFRPKIDRTFSFEEAAAAHHYLQDHQNIGKVLLLP</sequence>
<name>A0A3B0V880_9ZZZZ</name>